<proteinExistence type="predicted"/>
<dbReference type="Gene3D" id="3.60.40.10">
    <property type="entry name" value="PPM-type phosphatase domain"/>
    <property type="match status" value="1"/>
</dbReference>
<evidence type="ECO:0000256" key="2">
    <source>
        <dbReference type="PROSITE-ProRule" id="PRU00169"/>
    </source>
</evidence>
<dbReference type="InterPro" id="IPR001789">
    <property type="entry name" value="Sig_transdc_resp-reg_receiver"/>
</dbReference>
<evidence type="ECO:0000313" key="5">
    <source>
        <dbReference type="EMBL" id="PRY91630.1"/>
    </source>
</evidence>
<keyword evidence="1" id="KW-0378">Hydrolase</keyword>
<dbReference type="SUPFAM" id="SSF81606">
    <property type="entry name" value="PP2C-like"/>
    <property type="match status" value="1"/>
</dbReference>
<dbReference type="RefSeq" id="WP_106263297.1">
    <property type="nucleotide sequence ID" value="NZ_PVTQ01000003.1"/>
</dbReference>
<dbReference type="SMART" id="SM00331">
    <property type="entry name" value="PP2C_SIG"/>
    <property type="match status" value="1"/>
</dbReference>
<keyword evidence="2" id="KW-0597">Phosphoprotein</keyword>
<dbReference type="OrthoDB" id="9811749at2"/>
<dbReference type="InterPro" id="IPR011006">
    <property type="entry name" value="CheY-like_superfamily"/>
</dbReference>
<dbReference type="SUPFAM" id="SSF52172">
    <property type="entry name" value="CheY-like"/>
    <property type="match status" value="1"/>
</dbReference>
<dbReference type="Proteomes" id="UP000238392">
    <property type="component" value="Unassembled WGS sequence"/>
</dbReference>
<reference evidence="5 6" key="1">
    <citation type="submission" date="2018-03" db="EMBL/GenBank/DDBJ databases">
        <title>Genomic Encyclopedia of Archaeal and Bacterial Type Strains, Phase II (KMG-II): from individual species to whole genera.</title>
        <authorList>
            <person name="Goeker M."/>
        </authorList>
    </citation>
    <scope>NUCLEOTIDE SEQUENCE [LARGE SCALE GENOMIC DNA]</scope>
    <source>
        <strain evidence="5 6">DSM 100212</strain>
    </source>
</reference>
<dbReference type="Pfam" id="PF00072">
    <property type="entry name" value="Response_reg"/>
    <property type="match status" value="1"/>
</dbReference>
<dbReference type="PANTHER" id="PTHR43156:SF2">
    <property type="entry name" value="STAGE II SPORULATION PROTEIN E"/>
    <property type="match status" value="1"/>
</dbReference>
<name>A0A2T0WY53_9RHOB</name>
<keyword evidence="3" id="KW-0175">Coiled coil</keyword>
<dbReference type="GO" id="GO:0016791">
    <property type="term" value="F:phosphatase activity"/>
    <property type="evidence" value="ECO:0007669"/>
    <property type="project" value="TreeGrafter"/>
</dbReference>
<accession>A0A2T0WY53</accession>
<dbReference type="PANTHER" id="PTHR43156">
    <property type="entry name" value="STAGE II SPORULATION PROTEIN E-RELATED"/>
    <property type="match status" value="1"/>
</dbReference>
<feature type="coiled-coil region" evidence="3">
    <location>
        <begin position="145"/>
        <end position="179"/>
    </location>
</feature>
<keyword evidence="6" id="KW-1185">Reference proteome</keyword>
<dbReference type="PROSITE" id="PS50110">
    <property type="entry name" value="RESPONSE_REGULATORY"/>
    <property type="match status" value="1"/>
</dbReference>
<evidence type="ECO:0000259" key="4">
    <source>
        <dbReference type="PROSITE" id="PS50110"/>
    </source>
</evidence>
<dbReference type="InterPro" id="IPR001932">
    <property type="entry name" value="PPM-type_phosphatase-like_dom"/>
</dbReference>
<protein>
    <submittedName>
        <fullName evidence="5">Sigma-B regulation protein RsbU (Phosphoserine phosphatase)</fullName>
    </submittedName>
</protein>
<dbReference type="GO" id="GO:0000160">
    <property type="term" value="P:phosphorelay signal transduction system"/>
    <property type="evidence" value="ECO:0007669"/>
    <property type="project" value="InterPro"/>
</dbReference>
<dbReference type="Pfam" id="PF07228">
    <property type="entry name" value="SpoIIE"/>
    <property type="match status" value="1"/>
</dbReference>
<dbReference type="InterPro" id="IPR052016">
    <property type="entry name" value="Bact_Sigma-Reg"/>
</dbReference>
<evidence type="ECO:0000256" key="3">
    <source>
        <dbReference type="SAM" id="Coils"/>
    </source>
</evidence>
<comment type="caution">
    <text evidence="5">The sequence shown here is derived from an EMBL/GenBank/DDBJ whole genome shotgun (WGS) entry which is preliminary data.</text>
</comment>
<dbReference type="Gene3D" id="3.40.50.2300">
    <property type="match status" value="1"/>
</dbReference>
<feature type="domain" description="Response regulatory" evidence="4">
    <location>
        <begin position="23"/>
        <end position="139"/>
    </location>
</feature>
<dbReference type="AlphaFoldDB" id="A0A2T0WY53"/>
<dbReference type="InterPro" id="IPR036457">
    <property type="entry name" value="PPM-type-like_dom_sf"/>
</dbReference>
<organism evidence="5 6">
    <name type="scientific">Donghicola tyrosinivorans</name>
    <dbReference type="NCBI Taxonomy" id="1652492"/>
    <lineage>
        <taxon>Bacteria</taxon>
        <taxon>Pseudomonadati</taxon>
        <taxon>Pseudomonadota</taxon>
        <taxon>Alphaproteobacteria</taxon>
        <taxon>Rhodobacterales</taxon>
        <taxon>Roseobacteraceae</taxon>
        <taxon>Donghicola</taxon>
    </lineage>
</organism>
<dbReference type="CDD" id="cd17574">
    <property type="entry name" value="REC_OmpR"/>
    <property type="match status" value="1"/>
</dbReference>
<dbReference type="EMBL" id="PVTQ01000003">
    <property type="protein sequence ID" value="PRY91630.1"/>
    <property type="molecule type" value="Genomic_DNA"/>
</dbReference>
<feature type="modified residue" description="4-aspartylphosphate" evidence="2">
    <location>
        <position position="72"/>
    </location>
</feature>
<dbReference type="SMART" id="SM00448">
    <property type="entry name" value="REC"/>
    <property type="match status" value="1"/>
</dbReference>
<evidence type="ECO:0000256" key="1">
    <source>
        <dbReference type="ARBA" id="ARBA00022801"/>
    </source>
</evidence>
<evidence type="ECO:0000313" key="6">
    <source>
        <dbReference type="Proteomes" id="UP000238392"/>
    </source>
</evidence>
<gene>
    <name evidence="5" type="ORF">CLV74_103215</name>
</gene>
<sequence length="424" mass="46799">MSGINDFQQVKVVPDRPNAQRLRVLIVDDSAMQRRILSVSLRKQGYEILEADSGQTALALCQNTPPDIVLSDWMMPGMDGLEFCRRFRKMEKAGYGYFILLTSRTDKGDVSHGLDCGADDYLPKPVVFDELRARLSAGERIVQMHRELAEKNRQLSGALSKLQELYEAQEKELTDARQLQQSLVPERFRDFGQGQISLMLRPSGHVGGDLVGFFPSAQDEVLMYAIDVSGHGISSALMTARLAAYLSPGHPAMNLAMQEGPAGIFRASDPHAAVGRINERLLSDMQTDHYATMVLASLNLRTGQLRLCQAGHPHPIIHRASGRMEQLGQGGLPVGLFDGAEFETVETRLDPGDRLWILSDGISESTDRAGDFLGDARTSELVRMLGDMPTNTALDGLMWHLADHAGSEDFGDDISAILWNMQHL</sequence>